<keyword evidence="5" id="KW-0904">Protein phosphatase</keyword>
<dbReference type="HOGENOM" id="CLU_017787_2_2_1"/>
<evidence type="ECO:0000259" key="9">
    <source>
        <dbReference type="PROSITE" id="PS50056"/>
    </source>
</evidence>
<dbReference type="Pfam" id="PF14671">
    <property type="entry name" value="DSPn"/>
    <property type="match status" value="1"/>
</dbReference>
<dbReference type="Proteomes" id="UP000015104">
    <property type="component" value="Unassembled WGS sequence"/>
</dbReference>
<evidence type="ECO:0000313" key="10">
    <source>
        <dbReference type="EnsemblMetazoa" id="tetur12g03870.1"/>
    </source>
</evidence>
<evidence type="ECO:0000256" key="2">
    <source>
        <dbReference type="ARBA" id="ARBA00013064"/>
    </source>
</evidence>
<feature type="domain" description="Tyrosine-protein phosphatase" evidence="8">
    <location>
        <begin position="203"/>
        <end position="364"/>
    </location>
</feature>
<dbReference type="PROSITE" id="PS00383">
    <property type="entry name" value="TYR_PHOSPHATASE_1"/>
    <property type="match status" value="1"/>
</dbReference>
<dbReference type="GO" id="GO:0051301">
    <property type="term" value="P:cell division"/>
    <property type="evidence" value="ECO:0007669"/>
    <property type="project" value="UniProtKB-KW"/>
</dbReference>
<dbReference type="InterPro" id="IPR029021">
    <property type="entry name" value="Prot-tyrosine_phosphatase-like"/>
</dbReference>
<feature type="compositionally biased region" description="Basic and acidic residues" evidence="7">
    <location>
        <begin position="471"/>
        <end position="480"/>
    </location>
</feature>
<feature type="domain" description="Tyrosine specific protein phosphatases" evidence="9">
    <location>
        <begin position="288"/>
        <end position="350"/>
    </location>
</feature>
<evidence type="ECO:0000256" key="5">
    <source>
        <dbReference type="ARBA" id="ARBA00022912"/>
    </source>
</evidence>
<dbReference type="GO" id="GO:0004725">
    <property type="term" value="F:protein tyrosine phosphatase activity"/>
    <property type="evidence" value="ECO:0007669"/>
    <property type="project" value="UniProtKB-EC"/>
</dbReference>
<comment type="similarity">
    <text evidence="1">Belongs to the protein-tyrosine phosphatase family. Non-receptor class CDC14 subfamily.</text>
</comment>
<keyword evidence="6" id="KW-0131">Cell cycle</keyword>
<evidence type="ECO:0000259" key="8">
    <source>
        <dbReference type="PROSITE" id="PS50054"/>
    </source>
</evidence>
<evidence type="ECO:0000313" key="11">
    <source>
        <dbReference type="Proteomes" id="UP000015104"/>
    </source>
</evidence>
<dbReference type="PROSITE" id="PS50054">
    <property type="entry name" value="TYR_PHOSPHATASE_DUAL"/>
    <property type="match status" value="1"/>
</dbReference>
<evidence type="ECO:0000256" key="4">
    <source>
        <dbReference type="ARBA" id="ARBA00022801"/>
    </source>
</evidence>
<dbReference type="AlphaFoldDB" id="T1KJ59"/>
<organism evidence="10 11">
    <name type="scientific">Tetranychus urticae</name>
    <name type="common">Two-spotted spider mite</name>
    <dbReference type="NCBI Taxonomy" id="32264"/>
    <lineage>
        <taxon>Eukaryota</taxon>
        <taxon>Metazoa</taxon>
        <taxon>Ecdysozoa</taxon>
        <taxon>Arthropoda</taxon>
        <taxon>Chelicerata</taxon>
        <taxon>Arachnida</taxon>
        <taxon>Acari</taxon>
        <taxon>Acariformes</taxon>
        <taxon>Trombidiformes</taxon>
        <taxon>Prostigmata</taxon>
        <taxon>Eleutherengona</taxon>
        <taxon>Raphignathae</taxon>
        <taxon>Tetranychoidea</taxon>
        <taxon>Tetranychidae</taxon>
        <taxon>Tetranychus</taxon>
    </lineage>
</organism>
<dbReference type="InterPro" id="IPR000387">
    <property type="entry name" value="Tyr_Pase_dom"/>
</dbReference>
<evidence type="ECO:0000256" key="3">
    <source>
        <dbReference type="ARBA" id="ARBA00022618"/>
    </source>
</evidence>
<dbReference type="EC" id="3.1.3.48" evidence="2"/>
<dbReference type="InterPro" id="IPR044506">
    <property type="entry name" value="CDC14_C"/>
</dbReference>
<accession>T1KJ59</accession>
<dbReference type="eggNOG" id="KOG1720">
    <property type="taxonomic scope" value="Eukaryota"/>
</dbReference>
<keyword evidence="4" id="KW-0378">Hydrolase</keyword>
<feature type="region of interest" description="Disordered" evidence="7">
    <location>
        <begin position="437"/>
        <end position="485"/>
    </location>
</feature>
<dbReference type="CDD" id="cd14499">
    <property type="entry name" value="CDC14_C"/>
    <property type="match status" value="1"/>
</dbReference>
<reference evidence="10" key="2">
    <citation type="submission" date="2015-06" db="UniProtKB">
        <authorList>
            <consortium name="EnsemblMetazoa"/>
        </authorList>
    </citation>
    <scope>IDENTIFICATION</scope>
</reference>
<dbReference type="FunFam" id="3.90.190.10:FF:000006">
    <property type="entry name" value="Dual specificity protein phosphatase CDC14B"/>
    <property type="match status" value="1"/>
</dbReference>
<keyword evidence="3" id="KW-0132">Cell division</keyword>
<reference evidence="11" key="1">
    <citation type="submission" date="2011-08" db="EMBL/GenBank/DDBJ databases">
        <authorList>
            <person name="Rombauts S."/>
        </authorList>
    </citation>
    <scope>NUCLEOTIDE SEQUENCE</scope>
    <source>
        <strain evidence="11">London</strain>
    </source>
</reference>
<dbReference type="PANTHER" id="PTHR23339">
    <property type="entry name" value="TYROSINE SPECIFIC PROTEIN PHOSPHATASE AND DUAL SPECIFICITY PROTEIN PHOSPHATASE"/>
    <property type="match status" value="1"/>
</dbReference>
<dbReference type="InterPro" id="IPR050561">
    <property type="entry name" value="PTP"/>
</dbReference>
<sequence>MRSTMTCYLENIVNDFAHYKDLDRDKMIAGGLVQLTSIIPDRLYFATVNVIYQPFASDNLPYIPVGNEEFHYRGFDKDFGPLNLACVYLFCEKLAKVMDSQPSKPVIHFSSNYEESRVNSAFLMGCYAIIKLGMDANTIMMKLRKNSPARYVTYRDASYSSCDYGLPIHDCLKAVQKAIKTKIFEYSKFDLAEYLFYEEVRNGDLNWIVPGKLIAFCGPTENASILHPNAYSKLPPEYYFDYFNKNGVTTVVRLNSPVYQGKIFSDAGINHFDLYFDDGSTPDLSIVQKFLDICEGTPGVVAVHCKAGLGRTGTLIACYLMKHYRFTAAEAIAWIRICRPGSIIGPQQQWLVKMQNCLWLAGNALHDAKREKSNKKSNLSTSKDIITNEKNSSTKETPKSNGNDSLSKITCEFKRIELRDGLNQVKAENEKLVQNNKLENQITRTSSRCNRKTNSSSSSSSSTITTGSVTETERQGDRISGHHYNTRSCGRAHGCSKITTSESPAVRKSTRNSKGLDLWRQAVPVHEVIFDPPSPTAKTTNPVNLINNRLIKPAAKMLRSRGRSYSPMRHSRVGPAARIASLPVDHSDSIFSKMSPCNQSSQQTVIITSSCHDKTKTAGRRR</sequence>
<protein>
    <recommendedName>
        <fullName evidence="2">protein-tyrosine-phosphatase</fullName>
        <ecNumber evidence="2">3.1.3.48</ecNumber>
    </recommendedName>
</protein>
<feature type="compositionally biased region" description="Low complexity" evidence="7">
    <location>
        <begin position="443"/>
        <end position="470"/>
    </location>
</feature>
<dbReference type="InterPro" id="IPR020422">
    <property type="entry name" value="TYR_PHOSPHATASE_DUAL_dom"/>
</dbReference>
<dbReference type="SMART" id="SM00195">
    <property type="entry name" value="DSPc"/>
    <property type="match status" value="1"/>
</dbReference>
<dbReference type="SUPFAM" id="SSF52799">
    <property type="entry name" value="(Phosphotyrosine protein) phosphatases II"/>
    <property type="match status" value="2"/>
</dbReference>
<name>T1KJ59_TETUR</name>
<dbReference type="Pfam" id="PF00782">
    <property type="entry name" value="DSPc"/>
    <property type="match status" value="1"/>
</dbReference>
<dbReference type="InterPro" id="IPR029260">
    <property type="entry name" value="DSPn"/>
</dbReference>
<feature type="region of interest" description="Disordered" evidence="7">
    <location>
        <begin position="370"/>
        <end position="404"/>
    </location>
</feature>
<evidence type="ECO:0000256" key="7">
    <source>
        <dbReference type="SAM" id="MobiDB-lite"/>
    </source>
</evidence>
<dbReference type="InterPro" id="IPR000340">
    <property type="entry name" value="Dual-sp_phosphatase_cat-dom"/>
</dbReference>
<keyword evidence="11" id="KW-1185">Reference proteome</keyword>
<dbReference type="EMBL" id="CAEY01000119">
    <property type="status" value="NOT_ANNOTATED_CDS"/>
    <property type="molecule type" value="Genomic_DNA"/>
</dbReference>
<evidence type="ECO:0000256" key="1">
    <source>
        <dbReference type="ARBA" id="ARBA00007315"/>
    </source>
</evidence>
<dbReference type="EnsemblMetazoa" id="tetur12g03870.1">
    <property type="protein sequence ID" value="tetur12g03870.1"/>
    <property type="gene ID" value="tetur12g03870"/>
</dbReference>
<dbReference type="PROSITE" id="PS50056">
    <property type="entry name" value="TYR_PHOSPHATASE_2"/>
    <property type="match status" value="1"/>
</dbReference>
<evidence type="ECO:0000256" key="6">
    <source>
        <dbReference type="ARBA" id="ARBA00023306"/>
    </source>
</evidence>
<proteinExistence type="inferred from homology"/>
<dbReference type="Gene3D" id="3.90.190.10">
    <property type="entry name" value="Protein tyrosine phosphatase superfamily"/>
    <property type="match status" value="2"/>
</dbReference>
<dbReference type="STRING" id="32264.T1KJ59"/>
<dbReference type="CDD" id="cd17657">
    <property type="entry name" value="CDC14_N"/>
    <property type="match status" value="1"/>
</dbReference>
<dbReference type="InterPro" id="IPR016130">
    <property type="entry name" value="Tyr_Pase_AS"/>
</dbReference>